<dbReference type="Pfam" id="PF00271">
    <property type="entry name" value="Helicase_C"/>
    <property type="match status" value="1"/>
</dbReference>
<organism evidence="6 7">
    <name type="scientific">Streptococcus periodonticum</name>
    <dbReference type="NCBI Taxonomy" id="2490633"/>
    <lineage>
        <taxon>Bacteria</taxon>
        <taxon>Bacillati</taxon>
        <taxon>Bacillota</taxon>
        <taxon>Bacilli</taxon>
        <taxon>Lactobacillales</taxon>
        <taxon>Streptococcaceae</taxon>
        <taxon>Streptococcus</taxon>
    </lineage>
</organism>
<keyword evidence="3" id="KW-0238">DNA-binding</keyword>
<dbReference type="EMBL" id="CP034543">
    <property type="protein sequence ID" value="AZQ41310.1"/>
    <property type="molecule type" value="Genomic_DNA"/>
</dbReference>
<dbReference type="CDD" id="cd17925">
    <property type="entry name" value="DEXDc_ComFA"/>
    <property type="match status" value="1"/>
</dbReference>
<proteinExistence type="predicted"/>
<dbReference type="Pfam" id="PF00270">
    <property type="entry name" value="DEAD"/>
    <property type="match status" value="1"/>
</dbReference>
<dbReference type="GO" id="GO:0003677">
    <property type="term" value="F:DNA binding"/>
    <property type="evidence" value="ECO:0007669"/>
    <property type="project" value="UniProtKB-KW"/>
</dbReference>
<dbReference type="GO" id="GO:0006270">
    <property type="term" value="P:DNA replication initiation"/>
    <property type="evidence" value="ECO:0007669"/>
    <property type="project" value="TreeGrafter"/>
</dbReference>
<dbReference type="PANTHER" id="PTHR30580">
    <property type="entry name" value="PRIMOSOMAL PROTEIN N"/>
    <property type="match status" value="1"/>
</dbReference>
<dbReference type="PROSITE" id="PS51194">
    <property type="entry name" value="HELICASE_CTER"/>
    <property type="match status" value="1"/>
</dbReference>
<name>A0A3Q9F1X5_9STRE</name>
<feature type="domain" description="Helicase C-terminal" evidence="5">
    <location>
        <begin position="290"/>
        <end position="433"/>
    </location>
</feature>
<keyword evidence="6" id="KW-0347">Helicase</keyword>
<dbReference type="PROSITE" id="PS51192">
    <property type="entry name" value="HELICASE_ATP_BIND_1"/>
    <property type="match status" value="1"/>
</dbReference>
<dbReference type="SMART" id="SM00487">
    <property type="entry name" value="DEXDc"/>
    <property type="match status" value="1"/>
</dbReference>
<sequence length="433" mass="49172">MTELQDCLGRIFTQNQLSPELQLQAQSLAGMVEEKGKLSCNRCGQAIDKEKHQLPIGAYYCRSCLILGRVRSDEELYYFPQEEFPKANVLKWQGKLTAFQAKVSQGLVEAVTKRKDSLVHAVTGAGKTEMIYQVVAQVINQGGAVCLASPRIDVCLELYRRLKEDFDCNISLLHGESEAYSRSPLVIATTHQLLKFYRAFDLLIVDEVDAFPYVDNPMLYHAVHQAVKVEGTKIFLTATSTDELDKKVAKGELTRLSLPRRFHGNPLIVPRKVWLENFQKYLNQKKLVPKLRQFIQKQRKTEFPFLIFASEIKRGQELAEILQSTFPNEKVGFVASTTENRLEIVEKFRQKEITILVTTTILERGVTFPCVDVFVVEANHRLFSRSALVQIAGRVGRSMERPTGELIFFHDGATMAIEKAIKEIQEMNQEAGL</sequence>
<protein>
    <submittedName>
        <fullName evidence="6">DEAD/DEAH box helicase</fullName>
    </submittedName>
</protein>
<keyword evidence="2" id="KW-0067">ATP-binding</keyword>
<evidence type="ECO:0000256" key="1">
    <source>
        <dbReference type="ARBA" id="ARBA00022741"/>
    </source>
</evidence>
<dbReference type="Proteomes" id="UP000272924">
    <property type="component" value="Chromosome"/>
</dbReference>
<keyword evidence="7" id="KW-1185">Reference proteome</keyword>
<keyword evidence="1" id="KW-0547">Nucleotide-binding</keyword>
<dbReference type="PANTHER" id="PTHR30580:SF1">
    <property type="entry name" value="COMF OPERON PROTEIN 1"/>
    <property type="match status" value="1"/>
</dbReference>
<dbReference type="GO" id="GO:0006302">
    <property type="term" value="P:double-strand break repair"/>
    <property type="evidence" value="ECO:0007669"/>
    <property type="project" value="TreeGrafter"/>
</dbReference>
<evidence type="ECO:0000259" key="5">
    <source>
        <dbReference type="PROSITE" id="PS51194"/>
    </source>
</evidence>
<dbReference type="SUPFAM" id="SSF52540">
    <property type="entry name" value="P-loop containing nucleoside triphosphate hydrolases"/>
    <property type="match status" value="1"/>
</dbReference>
<feature type="domain" description="Helicase ATP-binding" evidence="4">
    <location>
        <begin position="108"/>
        <end position="258"/>
    </location>
</feature>
<dbReference type="KEGG" id="spei:EHW89_02065"/>
<accession>A0A3Q9F1X5</accession>
<reference evidence="7" key="1">
    <citation type="submission" date="2018-12" db="EMBL/GenBank/DDBJ databases">
        <title>Genome sequencing of Streptococcus sp. KCOM 2412 (= ChDC F135).</title>
        <authorList>
            <person name="Kook J.-K."/>
            <person name="Park S.-N."/>
            <person name="Lim Y.K."/>
        </authorList>
    </citation>
    <scope>NUCLEOTIDE SEQUENCE [LARGE SCALE GENOMIC DNA]</scope>
    <source>
        <strain evidence="7">KCOM 2412</strain>
    </source>
</reference>
<dbReference type="GO" id="GO:0005524">
    <property type="term" value="F:ATP binding"/>
    <property type="evidence" value="ECO:0007669"/>
    <property type="project" value="UniProtKB-KW"/>
</dbReference>
<dbReference type="AlphaFoldDB" id="A0A3Q9F1X5"/>
<dbReference type="GO" id="GO:0006310">
    <property type="term" value="P:DNA recombination"/>
    <property type="evidence" value="ECO:0007669"/>
    <property type="project" value="TreeGrafter"/>
</dbReference>
<dbReference type="InterPro" id="IPR014001">
    <property type="entry name" value="Helicase_ATP-bd"/>
</dbReference>
<evidence type="ECO:0000313" key="7">
    <source>
        <dbReference type="Proteomes" id="UP000272924"/>
    </source>
</evidence>
<dbReference type="InterPro" id="IPR011545">
    <property type="entry name" value="DEAD/DEAH_box_helicase_dom"/>
</dbReference>
<evidence type="ECO:0000256" key="2">
    <source>
        <dbReference type="ARBA" id="ARBA00022840"/>
    </source>
</evidence>
<evidence type="ECO:0000259" key="4">
    <source>
        <dbReference type="PROSITE" id="PS51192"/>
    </source>
</evidence>
<gene>
    <name evidence="6" type="ORF">EHW89_02065</name>
</gene>
<evidence type="ECO:0000256" key="3">
    <source>
        <dbReference type="ARBA" id="ARBA00023125"/>
    </source>
</evidence>
<dbReference type="InterPro" id="IPR027417">
    <property type="entry name" value="P-loop_NTPase"/>
</dbReference>
<dbReference type="InterPro" id="IPR001650">
    <property type="entry name" value="Helicase_C-like"/>
</dbReference>
<dbReference type="SMART" id="SM00490">
    <property type="entry name" value="HELICc"/>
    <property type="match status" value="1"/>
</dbReference>
<dbReference type="Gene3D" id="3.40.50.300">
    <property type="entry name" value="P-loop containing nucleotide triphosphate hydrolases"/>
    <property type="match status" value="2"/>
</dbReference>
<dbReference type="RefSeq" id="WP_126466534.1">
    <property type="nucleotide sequence ID" value="NZ_CP034543.1"/>
</dbReference>
<dbReference type="GO" id="GO:0043138">
    <property type="term" value="F:3'-5' DNA helicase activity"/>
    <property type="evidence" value="ECO:0007669"/>
    <property type="project" value="TreeGrafter"/>
</dbReference>
<keyword evidence="6" id="KW-0378">Hydrolase</keyword>
<evidence type="ECO:0000313" key="6">
    <source>
        <dbReference type="EMBL" id="AZQ41310.1"/>
    </source>
</evidence>